<dbReference type="SUPFAM" id="SSF52402">
    <property type="entry name" value="Adenine nucleotide alpha hydrolases-like"/>
    <property type="match status" value="1"/>
</dbReference>
<dbReference type="Gene3D" id="3.40.50.620">
    <property type="entry name" value="HUPs"/>
    <property type="match status" value="1"/>
</dbReference>
<dbReference type="InterPro" id="IPR006016">
    <property type="entry name" value="UspA"/>
</dbReference>
<proteinExistence type="inferred from homology"/>
<dbReference type="EMBL" id="CP000930">
    <property type="protein sequence ID" value="ABZ85357.1"/>
    <property type="molecule type" value="Genomic_DNA"/>
</dbReference>
<feature type="domain" description="UspA" evidence="2">
    <location>
        <begin position="20"/>
        <end position="165"/>
    </location>
</feature>
<evidence type="ECO:0000313" key="4">
    <source>
        <dbReference type="Proteomes" id="UP000008550"/>
    </source>
</evidence>
<name>B0TCG9_HELMI</name>
<comment type="similarity">
    <text evidence="1">Belongs to the universal stress protein A family.</text>
</comment>
<gene>
    <name evidence="3" type="ORF">HM1_2828</name>
</gene>
<dbReference type="PRINTS" id="PR01438">
    <property type="entry name" value="UNVRSLSTRESS"/>
</dbReference>
<dbReference type="InterPro" id="IPR014729">
    <property type="entry name" value="Rossmann-like_a/b/a_fold"/>
</dbReference>
<dbReference type="PANTHER" id="PTHR31964">
    <property type="entry name" value="ADENINE NUCLEOTIDE ALPHA HYDROLASES-LIKE SUPERFAMILY PROTEIN"/>
    <property type="match status" value="1"/>
</dbReference>
<keyword evidence="4" id="KW-1185">Reference proteome</keyword>
<dbReference type="eggNOG" id="COG0589">
    <property type="taxonomic scope" value="Bacteria"/>
</dbReference>
<organism evidence="3 4">
    <name type="scientific">Heliobacterium modesticaldum (strain ATCC 51547 / Ice1)</name>
    <dbReference type="NCBI Taxonomy" id="498761"/>
    <lineage>
        <taxon>Bacteria</taxon>
        <taxon>Bacillati</taxon>
        <taxon>Bacillota</taxon>
        <taxon>Clostridia</taxon>
        <taxon>Eubacteriales</taxon>
        <taxon>Heliobacteriaceae</taxon>
        <taxon>Heliomicrobium</taxon>
    </lineage>
</organism>
<accession>B0TCG9</accession>
<protein>
    <submittedName>
        <fullName evidence="3">Universal stress protein, putative</fullName>
    </submittedName>
</protein>
<reference evidence="3 4" key="1">
    <citation type="journal article" date="2008" name="J. Bacteriol.">
        <title>The genome of Heliobacterium modesticaldum, a phototrophic representative of the Firmicutes containing the simplest photosynthetic apparatus.</title>
        <authorList>
            <person name="Sattley W.M."/>
            <person name="Madigan M.T."/>
            <person name="Swingley W.D."/>
            <person name="Cheung P.C."/>
            <person name="Clocksin K.M."/>
            <person name="Conrad A.L."/>
            <person name="Dejesa L.C."/>
            <person name="Honchak B.M."/>
            <person name="Jung D.O."/>
            <person name="Karbach L.E."/>
            <person name="Kurdoglu A."/>
            <person name="Lahiri S."/>
            <person name="Mastrian S.D."/>
            <person name="Page L.E."/>
            <person name="Taylor H.L."/>
            <person name="Wang Z.T."/>
            <person name="Raymond J."/>
            <person name="Chen M."/>
            <person name="Blankenship R.E."/>
            <person name="Touchman J.W."/>
        </authorList>
    </citation>
    <scope>NUCLEOTIDE SEQUENCE [LARGE SCALE GENOMIC DNA]</scope>
    <source>
        <strain evidence="4">ATCC 51547 / Ice1</strain>
    </source>
</reference>
<dbReference type="PANTHER" id="PTHR31964:SF113">
    <property type="entry name" value="USPA DOMAIN-CONTAINING PROTEIN"/>
    <property type="match status" value="1"/>
</dbReference>
<evidence type="ECO:0000256" key="1">
    <source>
        <dbReference type="ARBA" id="ARBA00008791"/>
    </source>
</evidence>
<dbReference type="HOGENOM" id="CLU_049301_16_2_9"/>
<dbReference type="Pfam" id="PF00582">
    <property type="entry name" value="Usp"/>
    <property type="match status" value="1"/>
</dbReference>
<evidence type="ECO:0000259" key="2">
    <source>
        <dbReference type="Pfam" id="PF00582"/>
    </source>
</evidence>
<dbReference type="AlphaFoldDB" id="B0TCG9"/>
<sequence>MECYRQGQENAVKEREVLPMFKKILLATDGSEHALKAARYTCHLMKLDPQIETTVLYVFDLSHQFSLGSDGAVFFDPDILRDKMNEVAEQVLANTKAVFEAEGLTCKTEASMGHPAFVIVDMAEQKGTDLIIMGSRGMGEFRSFLAGSVSDRVFHLAKCPVMVIKEDKA</sequence>
<dbReference type="CDD" id="cd00293">
    <property type="entry name" value="USP-like"/>
    <property type="match status" value="1"/>
</dbReference>
<evidence type="ECO:0000313" key="3">
    <source>
        <dbReference type="EMBL" id="ABZ85357.1"/>
    </source>
</evidence>
<dbReference type="Proteomes" id="UP000008550">
    <property type="component" value="Chromosome"/>
</dbReference>
<dbReference type="STRING" id="498761.HM1_2828"/>
<dbReference type="KEGG" id="hmo:HM1_2828"/>
<dbReference type="InterPro" id="IPR006015">
    <property type="entry name" value="Universal_stress_UspA"/>
</dbReference>